<proteinExistence type="predicted"/>
<evidence type="ECO:0000313" key="2">
    <source>
        <dbReference type="Proteomes" id="UP001157910"/>
    </source>
</evidence>
<comment type="caution">
    <text evidence="1">The sequence shown here is derived from an EMBL/GenBank/DDBJ whole genome shotgun (WGS) entry which is preliminary data.</text>
</comment>
<organism evidence="1 2">
    <name type="scientific">Novosphingobium panipatense</name>
    <dbReference type="NCBI Taxonomy" id="428991"/>
    <lineage>
        <taxon>Bacteria</taxon>
        <taxon>Pseudomonadati</taxon>
        <taxon>Pseudomonadota</taxon>
        <taxon>Alphaproteobacteria</taxon>
        <taxon>Sphingomonadales</taxon>
        <taxon>Sphingomonadaceae</taxon>
        <taxon>Novosphingobium</taxon>
    </lineage>
</organism>
<reference evidence="1 2" key="1">
    <citation type="submission" date="2017-05" db="EMBL/GenBank/DDBJ databases">
        <authorList>
            <person name="Varghese N."/>
            <person name="Submissions S."/>
        </authorList>
    </citation>
    <scope>NUCLEOTIDE SEQUENCE [LARGE SCALE GENOMIC DNA]</scope>
    <source>
        <strain evidence="1 2">SM16</strain>
    </source>
</reference>
<keyword evidence="2" id="KW-1185">Reference proteome</keyword>
<protein>
    <submittedName>
        <fullName evidence="1">Uncharacterized protein</fullName>
    </submittedName>
</protein>
<evidence type="ECO:0000313" key="1">
    <source>
        <dbReference type="EMBL" id="SMP58462.1"/>
    </source>
</evidence>
<dbReference type="Proteomes" id="UP001157910">
    <property type="component" value="Unassembled WGS sequence"/>
</dbReference>
<gene>
    <name evidence="1" type="ORF">SAMN06296065_102476</name>
</gene>
<accession>A0ABY1Q4U2</accession>
<sequence length="108" mass="12380">MTYPTITPAQVHQSHHVLDEGTLITDPICQHCRRDATYHGEALRAPCPGSRKEPEAPQRLTDQELRQLLMLAHGHIHQYVPLRHSKAHDTRKLQERLRAAWEGLEPSV</sequence>
<dbReference type="EMBL" id="FXUI01000002">
    <property type="protein sequence ID" value="SMP58462.1"/>
    <property type="molecule type" value="Genomic_DNA"/>
</dbReference>
<dbReference type="RefSeq" id="WP_283405448.1">
    <property type="nucleotide sequence ID" value="NZ_FXUI01000002.1"/>
</dbReference>
<name>A0ABY1Q4U2_9SPHN</name>